<feature type="binding site" evidence="4">
    <location>
        <begin position="209"/>
        <end position="213"/>
    </location>
    <ligand>
        <name>ATP</name>
        <dbReference type="ChEBI" id="CHEBI:30616"/>
    </ligand>
</feature>
<evidence type="ECO:0000256" key="3">
    <source>
        <dbReference type="PIRSR" id="PIRSR600407-1"/>
    </source>
</evidence>
<sequence length="567" mass="63218">GIPYDYIVIIDAGSKGSRVFVYHWLNPKYLFDHQISIADFPVLKRDYESESDDDDDDTDDDDKDKGKNKDKGNNKDEKKSWISTKPHWHTKIKPGIATFKDSSKLGSHHLQPLLDAAAKIVPKSQHSRTPIFLHATGGVRSLTPSEQTSLLADVCKYLTESAFFLPDCATHVNAIDGDIEGLYAWLSINQLMGTFNTKKAPLGLLDMGGASTQLAFQPNATEIKEHEKSLLKVQLAALGSSKAEMSYDLYSSSFMGFGMYQGRGKYLDHLFNATGGVTTDPCLPANVPAHLLAEDTRLMLSNRLAGSGDFTRCMQTIFPVLEKQSEVLSLSCKPDVELSCLLNDLIPALDFHVEQFIGVSGYWDTIFNLLDKNVMGAYEYDTIFAEATKLCNTPWDQLVKLNTERKTPLGDEDLSQLCFKSAWVLSFLHSGLGFPRYGIDKKAGGYDTFKVVDKVDDVKFSWTLGRAVLYASSEASEVYGAQEKTLPSEQVGFYHQSSKDRFFYGGEAAGVKRRPAFVAGEKDKEHDDDSWKEKVADHLEDHRGYGALVFLGLLLLILYLLMGKERR</sequence>
<evidence type="ECO:0000256" key="4">
    <source>
        <dbReference type="PIRSR" id="PIRSR600407-2"/>
    </source>
</evidence>
<evidence type="ECO:0000256" key="1">
    <source>
        <dbReference type="ARBA" id="ARBA00009283"/>
    </source>
</evidence>
<accession>A0A1E3QNR1</accession>
<proteinExistence type="inferred from homology"/>
<dbReference type="GO" id="GO:0006256">
    <property type="term" value="P:UDP catabolic process"/>
    <property type="evidence" value="ECO:0007669"/>
    <property type="project" value="TreeGrafter"/>
</dbReference>
<dbReference type="GO" id="GO:0045134">
    <property type="term" value="F:UDP phosphatase activity"/>
    <property type="evidence" value="ECO:0007669"/>
    <property type="project" value="TreeGrafter"/>
</dbReference>
<dbReference type="AlphaFoldDB" id="A0A1E3QNR1"/>
<dbReference type="Proteomes" id="UP000094336">
    <property type="component" value="Unassembled WGS sequence"/>
</dbReference>
<keyword evidence="4" id="KW-0067">ATP-binding</keyword>
<dbReference type="PANTHER" id="PTHR11782">
    <property type="entry name" value="ADENOSINE/GUANOSINE DIPHOSPHATASE"/>
    <property type="match status" value="1"/>
</dbReference>
<feature type="compositionally biased region" description="Acidic residues" evidence="5">
    <location>
        <begin position="49"/>
        <end position="62"/>
    </location>
</feature>
<feature type="compositionally biased region" description="Basic and acidic residues" evidence="5">
    <location>
        <begin position="63"/>
        <end position="80"/>
    </location>
</feature>
<evidence type="ECO:0000256" key="6">
    <source>
        <dbReference type="SAM" id="Phobius"/>
    </source>
</evidence>
<dbReference type="PANTHER" id="PTHR11782:SF121">
    <property type="entry name" value="NUCLEOSIDE-DIPHOSPHATASE MIG-23"/>
    <property type="match status" value="1"/>
</dbReference>
<feature type="region of interest" description="Disordered" evidence="5">
    <location>
        <begin position="48"/>
        <end position="80"/>
    </location>
</feature>
<keyword evidence="6" id="KW-1133">Transmembrane helix</keyword>
<keyword evidence="4" id="KW-0547">Nucleotide-binding</keyword>
<dbReference type="GO" id="GO:0005524">
    <property type="term" value="F:ATP binding"/>
    <property type="evidence" value="ECO:0007669"/>
    <property type="project" value="UniProtKB-KW"/>
</dbReference>
<evidence type="ECO:0000256" key="5">
    <source>
        <dbReference type="SAM" id="MobiDB-lite"/>
    </source>
</evidence>
<dbReference type="GO" id="GO:0005794">
    <property type="term" value="C:Golgi apparatus"/>
    <property type="evidence" value="ECO:0007669"/>
    <property type="project" value="UniProtKB-ARBA"/>
</dbReference>
<feature type="non-terminal residue" evidence="7">
    <location>
        <position position="1"/>
    </location>
</feature>
<gene>
    <name evidence="7" type="ORF">BABINDRAFT_16514</name>
</gene>
<dbReference type="InterPro" id="IPR000407">
    <property type="entry name" value="GDA1_CD39_NTPase"/>
</dbReference>
<dbReference type="GO" id="GO:0004382">
    <property type="term" value="F:GDP phosphatase activity"/>
    <property type="evidence" value="ECO:0007669"/>
    <property type="project" value="TreeGrafter"/>
</dbReference>
<dbReference type="OrthoDB" id="6372431at2759"/>
<dbReference type="EMBL" id="KV454433">
    <property type="protein sequence ID" value="ODQ79280.1"/>
    <property type="molecule type" value="Genomic_DNA"/>
</dbReference>
<dbReference type="GeneID" id="30148157"/>
<keyword evidence="6" id="KW-0472">Membrane</keyword>
<keyword evidence="2" id="KW-0378">Hydrolase</keyword>
<dbReference type="GO" id="GO:0017111">
    <property type="term" value="F:ribonucleoside triphosphate phosphatase activity"/>
    <property type="evidence" value="ECO:0007669"/>
    <property type="project" value="TreeGrafter"/>
</dbReference>
<evidence type="ECO:0000313" key="8">
    <source>
        <dbReference type="Proteomes" id="UP000094336"/>
    </source>
</evidence>
<dbReference type="RefSeq" id="XP_018984608.1">
    <property type="nucleotide sequence ID" value="XM_019130304.1"/>
</dbReference>
<dbReference type="Pfam" id="PF01150">
    <property type="entry name" value="GDA1_CD39"/>
    <property type="match status" value="1"/>
</dbReference>
<dbReference type="GO" id="GO:0046036">
    <property type="term" value="P:CTP metabolic process"/>
    <property type="evidence" value="ECO:0007669"/>
    <property type="project" value="TreeGrafter"/>
</dbReference>
<protein>
    <submittedName>
        <fullName evidence="7">Uncharacterized protein</fullName>
    </submittedName>
</protein>
<name>A0A1E3QNR1_9ASCO</name>
<reference evidence="8" key="1">
    <citation type="submission" date="2016-05" db="EMBL/GenBank/DDBJ databases">
        <title>Comparative genomics of biotechnologically important yeasts.</title>
        <authorList>
            <consortium name="DOE Joint Genome Institute"/>
            <person name="Riley R."/>
            <person name="Haridas S."/>
            <person name="Wolfe K.H."/>
            <person name="Lopes M.R."/>
            <person name="Hittinger C.T."/>
            <person name="Goker M."/>
            <person name="Salamov A."/>
            <person name="Wisecaver J."/>
            <person name="Long T.M."/>
            <person name="Aerts A.L."/>
            <person name="Barry K."/>
            <person name="Choi C."/>
            <person name="Clum A."/>
            <person name="Coughlan A.Y."/>
            <person name="Deshpande S."/>
            <person name="Douglass A.P."/>
            <person name="Hanson S.J."/>
            <person name="Klenk H.-P."/>
            <person name="Labutti K."/>
            <person name="Lapidus A."/>
            <person name="Lindquist E."/>
            <person name="Lipzen A."/>
            <person name="Meier-Kolthoff J.P."/>
            <person name="Ohm R.A."/>
            <person name="Otillar R.P."/>
            <person name="Pangilinan J."/>
            <person name="Peng Y."/>
            <person name="Rokas A."/>
            <person name="Rosa C.A."/>
            <person name="Scheuner C."/>
            <person name="Sibirny A.A."/>
            <person name="Slot J.C."/>
            <person name="Stielow J.B."/>
            <person name="Sun H."/>
            <person name="Kurtzman C.P."/>
            <person name="Blackwell M."/>
            <person name="Grigoriev I.V."/>
            <person name="Jeffries T.W."/>
        </authorList>
    </citation>
    <scope>NUCLEOTIDE SEQUENCE [LARGE SCALE GENOMIC DNA]</scope>
    <source>
        <strain evidence="8">NRRL Y-12698</strain>
    </source>
</reference>
<dbReference type="GO" id="GO:0016020">
    <property type="term" value="C:membrane"/>
    <property type="evidence" value="ECO:0007669"/>
    <property type="project" value="TreeGrafter"/>
</dbReference>
<dbReference type="Gene3D" id="3.30.420.150">
    <property type="entry name" value="Exopolyphosphatase. Domain 2"/>
    <property type="match status" value="1"/>
</dbReference>
<feature type="non-terminal residue" evidence="7">
    <location>
        <position position="567"/>
    </location>
</feature>
<evidence type="ECO:0000256" key="2">
    <source>
        <dbReference type="ARBA" id="ARBA00022801"/>
    </source>
</evidence>
<keyword evidence="6" id="KW-0812">Transmembrane</keyword>
<dbReference type="Gene3D" id="3.30.420.40">
    <property type="match status" value="1"/>
</dbReference>
<organism evidence="7 8">
    <name type="scientific">Babjeviella inositovora NRRL Y-12698</name>
    <dbReference type="NCBI Taxonomy" id="984486"/>
    <lineage>
        <taxon>Eukaryota</taxon>
        <taxon>Fungi</taxon>
        <taxon>Dikarya</taxon>
        <taxon>Ascomycota</taxon>
        <taxon>Saccharomycotina</taxon>
        <taxon>Pichiomycetes</taxon>
        <taxon>Serinales incertae sedis</taxon>
        <taxon>Babjeviella</taxon>
    </lineage>
</organism>
<evidence type="ECO:0000313" key="7">
    <source>
        <dbReference type="EMBL" id="ODQ79280.1"/>
    </source>
</evidence>
<comment type="similarity">
    <text evidence="1">Belongs to the GDA1/CD39 NTPase family.</text>
</comment>
<feature type="active site" description="Proton acceptor" evidence="3">
    <location>
        <position position="180"/>
    </location>
</feature>
<feature type="transmembrane region" description="Helical" evidence="6">
    <location>
        <begin position="544"/>
        <end position="562"/>
    </location>
</feature>
<keyword evidence="8" id="KW-1185">Reference proteome</keyword>
<dbReference type="STRING" id="984486.A0A1E3QNR1"/>